<dbReference type="CDD" id="cd17748">
    <property type="entry name" value="BRCT_DNA_ligase_like"/>
    <property type="match status" value="1"/>
</dbReference>
<protein>
    <submittedName>
        <fullName evidence="1">BRCA1 C Terminus (BRCT) domain-containing protein</fullName>
    </submittedName>
</protein>
<name>A0A444JGA9_9BACT</name>
<dbReference type="Gene3D" id="3.40.50.10190">
    <property type="entry name" value="BRCT domain"/>
    <property type="match status" value="1"/>
</dbReference>
<reference evidence="1 2" key="1">
    <citation type="submission" date="2017-01" db="EMBL/GenBank/DDBJ databases">
        <title>The cable genome- insights into the physiology and evolution of filamentous bacteria capable of sulfide oxidation via long distance electron transfer.</title>
        <authorList>
            <person name="Schreiber L."/>
            <person name="Bjerg J.T."/>
            <person name="Boggild A."/>
            <person name="Van De Vossenberg J."/>
            <person name="Meysman F."/>
            <person name="Nielsen L.P."/>
            <person name="Schramm A."/>
            <person name="Kjeldsen K.U."/>
        </authorList>
    </citation>
    <scope>NUCLEOTIDE SEQUENCE [LARGE SCALE GENOMIC DNA]</scope>
    <source>
        <strain evidence="1">A5</strain>
    </source>
</reference>
<dbReference type="InterPro" id="IPR036420">
    <property type="entry name" value="BRCT_dom_sf"/>
</dbReference>
<dbReference type="EMBL" id="MTKS01000039">
    <property type="protein sequence ID" value="RWX52115.1"/>
    <property type="molecule type" value="Genomic_DNA"/>
</dbReference>
<dbReference type="AlphaFoldDB" id="A0A444JGA9"/>
<dbReference type="Proteomes" id="UP000288892">
    <property type="component" value="Unassembled WGS sequence"/>
</dbReference>
<comment type="caution">
    <text evidence="1">The sequence shown here is derived from an EMBL/GenBank/DDBJ whole genome shotgun (WGS) entry which is preliminary data.</text>
</comment>
<proteinExistence type="predicted"/>
<organism evidence="1 2">
    <name type="scientific">Candidatus Electrothrix marina</name>
    <dbReference type="NCBI Taxonomy" id="1859130"/>
    <lineage>
        <taxon>Bacteria</taxon>
        <taxon>Pseudomonadati</taxon>
        <taxon>Thermodesulfobacteriota</taxon>
        <taxon>Desulfobulbia</taxon>
        <taxon>Desulfobulbales</taxon>
        <taxon>Desulfobulbaceae</taxon>
        <taxon>Candidatus Electrothrix</taxon>
    </lineage>
</organism>
<evidence type="ECO:0000313" key="1">
    <source>
        <dbReference type="EMBL" id="RWX52115.1"/>
    </source>
</evidence>
<evidence type="ECO:0000313" key="2">
    <source>
        <dbReference type="Proteomes" id="UP000288892"/>
    </source>
</evidence>
<accession>A0A444JGA9</accession>
<dbReference type="SUPFAM" id="SSF52113">
    <property type="entry name" value="BRCT domain"/>
    <property type="match status" value="1"/>
</dbReference>
<sequence length="219" mass="24738">MHNLASNRQKKLLRFFGIHFSPNISNGAAGWEIANLFADDDLREWWRKYLYLTKDFDSDTDQLKPFDQDELNSVVIPDDWHSSDEMQKFKDELVANLLENNNNAPYDNPQPLIKFSGSTFAFTGKFDFGTRKECQNAVVGLGGVASNKINCNLNYLVIGTQGSPCYKCGSYGTKIEKAILSRREFGSPSILSEDHWKQEMTALRTPAPPLLDHSFSDSA</sequence>
<keyword evidence="2" id="KW-1185">Reference proteome</keyword>
<gene>
    <name evidence="1" type="ORF">VU01_103911</name>
</gene>